<dbReference type="AlphaFoldDB" id="A0A8S1DFW9"/>
<reference evidence="9 10" key="1">
    <citation type="submission" date="2020-04" db="EMBL/GenBank/DDBJ databases">
        <authorList>
            <person name="Alioto T."/>
            <person name="Alioto T."/>
            <person name="Gomez Garrido J."/>
        </authorList>
    </citation>
    <scope>NUCLEOTIDE SEQUENCE [LARGE SCALE GENOMIC DNA]</scope>
</reference>
<evidence type="ECO:0000256" key="1">
    <source>
        <dbReference type="ARBA" id="ARBA00004141"/>
    </source>
</evidence>
<evidence type="ECO:0000256" key="6">
    <source>
        <dbReference type="ARBA" id="ARBA00023136"/>
    </source>
</evidence>
<gene>
    <name evidence="9" type="ORF">CLODIP_2_CD04149</name>
</gene>
<dbReference type="InterPro" id="IPR029399">
    <property type="entry name" value="TMEM192"/>
</dbReference>
<comment type="similarity">
    <text evidence="2">Belongs to the TMEM192 family.</text>
</comment>
<dbReference type="Proteomes" id="UP000494165">
    <property type="component" value="Unassembled WGS sequence"/>
</dbReference>
<evidence type="ECO:0000256" key="8">
    <source>
        <dbReference type="SAM" id="Phobius"/>
    </source>
</evidence>
<dbReference type="PANTHER" id="PTHR31592">
    <property type="entry name" value="TRANSMEMBRANE PROTEIN 192"/>
    <property type="match status" value="1"/>
</dbReference>
<name>A0A8S1DFW9_9INSE</name>
<feature type="transmembrane region" description="Helical" evidence="8">
    <location>
        <begin position="171"/>
        <end position="194"/>
    </location>
</feature>
<feature type="transmembrane region" description="Helical" evidence="8">
    <location>
        <begin position="129"/>
        <end position="151"/>
    </location>
</feature>
<evidence type="ECO:0000313" key="10">
    <source>
        <dbReference type="Proteomes" id="UP000494165"/>
    </source>
</evidence>
<comment type="subcellular location">
    <subcellularLocation>
        <location evidence="1">Membrane</location>
        <topology evidence="1">Multi-pass membrane protein</topology>
    </subcellularLocation>
</comment>
<feature type="transmembrane region" description="Helical" evidence="8">
    <location>
        <begin position="89"/>
        <end position="108"/>
    </location>
</feature>
<evidence type="ECO:0000256" key="7">
    <source>
        <dbReference type="SAM" id="MobiDB-lite"/>
    </source>
</evidence>
<comment type="caution">
    <text evidence="9">The sequence shown here is derived from an EMBL/GenBank/DDBJ whole genome shotgun (WGS) entry which is preliminary data.</text>
</comment>
<sequence>MVSLARSPSRTAGGGFSFGNEGSINSDDDDIRILQPVLGNGCLDEFFKPMNTTTCAILQITACIILSVLAIALVLAWPLDRHACEPFYFIVYAQILFWIFMMMTHFYIGRCHEKVRQAGYLDFVLDLRILYAMPSHIATLGNVFLLLVSSIVHEIYGIDLITKCENPAYKFFTPVIYIAAVVLVQNLTMMPFLVSYTMRVMRFNRVQPPPDVQREEWLASVVDDSLFKKGEVGFRERTDQTALLLEQQADLIRYLKEHNAQLGQKLVQLNARLNGGDD</sequence>
<keyword evidence="6 8" id="KW-0472">Membrane</keyword>
<keyword evidence="4 8" id="KW-0812">Transmembrane</keyword>
<dbReference type="PANTHER" id="PTHR31592:SF1">
    <property type="entry name" value="TRANSMEMBRANE PROTEIN 192"/>
    <property type="match status" value="1"/>
</dbReference>
<dbReference type="GO" id="GO:0005765">
    <property type="term" value="C:lysosomal membrane"/>
    <property type="evidence" value="ECO:0007669"/>
    <property type="project" value="TreeGrafter"/>
</dbReference>
<dbReference type="GO" id="GO:0005770">
    <property type="term" value="C:late endosome"/>
    <property type="evidence" value="ECO:0007669"/>
    <property type="project" value="TreeGrafter"/>
</dbReference>
<keyword evidence="5 8" id="KW-1133">Transmembrane helix</keyword>
<evidence type="ECO:0000256" key="3">
    <source>
        <dbReference type="ARBA" id="ARBA00014635"/>
    </source>
</evidence>
<evidence type="ECO:0000256" key="5">
    <source>
        <dbReference type="ARBA" id="ARBA00022989"/>
    </source>
</evidence>
<evidence type="ECO:0000256" key="4">
    <source>
        <dbReference type="ARBA" id="ARBA00022692"/>
    </source>
</evidence>
<dbReference type="OrthoDB" id="6277625at2759"/>
<accession>A0A8S1DFW9</accession>
<protein>
    <recommendedName>
        <fullName evidence="3">Transmembrane protein 192</fullName>
    </recommendedName>
</protein>
<dbReference type="EMBL" id="CADEPI010000177">
    <property type="protein sequence ID" value="CAB3379037.1"/>
    <property type="molecule type" value="Genomic_DNA"/>
</dbReference>
<organism evidence="9 10">
    <name type="scientific">Cloeon dipterum</name>
    <dbReference type="NCBI Taxonomy" id="197152"/>
    <lineage>
        <taxon>Eukaryota</taxon>
        <taxon>Metazoa</taxon>
        <taxon>Ecdysozoa</taxon>
        <taxon>Arthropoda</taxon>
        <taxon>Hexapoda</taxon>
        <taxon>Insecta</taxon>
        <taxon>Pterygota</taxon>
        <taxon>Palaeoptera</taxon>
        <taxon>Ephemeroptera</taxon>
        <taxon>Pisciforma</taxon>
        <taxon>Baetidae</taxon>
        <taxon>Cloeon</taxon>
    </lineage>
</organism>
<proteinExistence type="inferred from homology"/>
<evidence type="ECO:0000313" key="9">
    <source>
        <dbReference type="EMBL" id="CAB3379037.1"/>
    </source>
</evidence>
<keyword evidence="10" id="KW-1185">Reference proteome</keyword>
<feature type="compositionally biased region" description="Polar residues" evidence="7">
    <location>
        <begin position="1"/>
        <end position="10"/>
    </location>
</feature>
<evidence type="ECO:0000256" key="2">
    <source>
        <dbReference type="ARBA" id="ARBA00006314"/>
    </source>
</evidence>
<feature type="transmembrane region" description="Helical" evidence="8">
    <location>
        <begin position="56"/>
        <end position="77"/>
    </location>
</feature>
<feature type="region of interest" description="Disordered" evidence="7">
    <location>
        <begin position="1"/>
        <end position="21"/>
    </location>
</feature>
<dbReference type="Pfam" id="PF14802">
    <property type="entry name" value="TMEM192"/>
    <property type="match status" value="1"/>
</dbReference>